<evidence type="ECO:0000256" key="1">
    <source>
        <dbReference type="SAM" id="Coils"/>
    </source>
</evidence>
<keyword evidence="3" id="KW-1185">Reference proteome</keyword>
<reference evidence="2" key="2">
    <citation type="journal article" date="2023" name="Microorganisms">
        <title>Isolation and Genomic Characteristics of Cat-Borne Campylobacter felis sp. nov. and Sheep-Borne Campylobacter ovis sp. nov.</title>
        <authorList>
            <person name="Wang H."/>
            <person name="Li Y."/>
            <person name="Gu Y."/>
            <person name="Zhou G."/>
            <person name="Chen X."/>
            <person name="Zhang X."/>
            <person name="Shao Z."/>
            <person name="Zhang J."/>
            <person name="Zhang M."/>
        </authorList>
    </citation>
    <scope>NUCLEOTIDE SEQUENCE</scope>
    <source>
        <strain evidence="2">PS10</strain>
    </source>
</reference>
<sequence>MAFDFSEFGNIESLAKIGVEKMLNDNLQNLKSDRARLKNEALKLLNDPFNSNAFLQTAIKLHETQNAINKILNQLDELKKAKD</sequence>
<evidence type="ECO:0000313" key="3">
    <source>
        <dbReference type="Proteomes" id="UP001173801"/>
    </source>
</evidence>
<keyword evidence="1" id="KW-0175">Coiled coil</keyword>
<dbReference type="Proteomes" id="UP001173801">
    <property type="component" value="Unassembled WGS sequence"/>
</dbReference>
<protein>
    <submittedName>
        <fullName evidence="2">Uncharacterized protein</fullName>
    </submittedName>
</protein>
<dbReference type="RefSeq" id="WP_284938744.1">
    <property type="nucleotide sequence ID" value="NZ_JANURM010000029.1"/>
</dbReference>
<gene>
    <name evidence="2" type="ORF">NYG85_11380</name>
</gene>
<evidence type="ECO:0000313" key="2">
    <source>
        <dbReference type="EMBL" id="MDL0089958.1"/>
    </source>
</evidence>
<organism evidence="2 3">
    <name type="scientific">Campylobacter gastrosuis</name>
    <dbReference type="NCBI Taxonomy" id="2974576"/>
    <lineage>
        <taxon>Bacteria</taxon>
        <taxon>Pseudomonadati</taxon>
        <taxon>Campylobacterota</taxon>
        <taxon>Epsilonproteobacteria</taxon>
        <taxon>Campylobacterales</taxon>
        <taxon>Campylobacteraceae</taxon>
        <taxon>Campylobacter</taxon>
    </lineage>
</organism>
<feature type="coiled-coil region" evidence="1">
    <location>
        <begin position="20"/>
        <end position="81"/>
    </location>
</feature>
<reference evidence="2" key="1">
    <citation type="submission" date="2022-08" db="EMBL/GenBank/DDBJ databases">
        <authorList>
            <person name="Wang H."/>
        </authorList>
    </citation>
    <scope>NUCLEOTIDE SEQUENCE</scope>
    <source>
        <strain evidence="2">PS10</strain>
    </source>
</reference>
<name>A0ABT7HTL1_9BACT</name>
<dbReference type="EMBL" id="JANURM010000029">
    <property type="protein sequence ID" value="MDL0089958.1"/>
    <property type="molecule type" value="Genomic_DNA"/>
</dbReference>
<proteinExistence type="predicted"/>
<comment type="caution">
    <text evidence="2">The sequence shown here is derived from an EMBL/GenBank/DDBJ whole genome shotgun (WGS) entry which is preliminary data.</text>
</comment>
<accession>A0ABT7HTL1</accession>